<dbReference type="InterPro" id="IPR020084">
    <property type="entry name" value="NUDIX_hydrolase_CS"/>
</dbReference>
<comment type="caution">
    <text evidence="5">The sequence shown here is derived from an EMBL/GenBank/DDBJ whole genome shotgun (WGS) entry which is preliminary data.</text>
</comment>
<accession>A0A842I5J0</accession>
<dbReference type="CDD" id="cd04682">
    <property type="entry name" value="NUDIX_Hydrolase"/>
    <property type="match status" value="1"/>
</dbReference>
<gene>
    <name evidence="5" type="ORF">H7F16_05375</name>
</gene>
<evidence type="ECO:0000256" key="1">
    <source>
        <dbReference type="ARBA" id="ARBA00001946"/>
    </source>
</evidence>
<dbReference type="PANTHER" id="PTHR43046">
    <property type="entry name" value="GDP-MANNOSE MANNOSYL HYDROLASE"/>
    <property type="match status" value="1"/>
</dbReference>
<protein>
    <submittedName>
        <fullName evidence="5">NUDIX hydrolase</fullName>
    </submittedName>
</protein>
<dbReference type="PRINTS" id="PR00502">
    <property type="entry name" value="NUDIXFAMILY"/>
</dbReference>
<dbReference type="SUPFAM" id="SSF55811">
    <property type="entry name" value="Nudix"/>
    <property type="match status" value="1"/>
</dbReference>
<dbReference type="Gene3D" id="3.90.79.10">
    <property type="entry name" value="Nucleoside Triphosphate Pyrophosphohydrolase"/>
    <property type="match status" value="1"/>
</dbReference>
<dbReference type="EMBL" id="JACLQD010000001">
    <property type="protein sequence ID" value="MBC2834929.1"/>
    <property type="molecule type" value="Genomic_DNA"/>
</dbReference>
<comment type="similarity">
    <text evidence="3">Belongs to the Nudix hydrolase family.</text>
</comment>
<dbReference type="Proteomes" id="UP000555411">
    <property type="component" value="Unassembled WGS sequence"/>
</dbReference>
<dbReference type="PANTHER" id="PTHR43046:SF14">
    <property type="entry name" value="MUTT_NUDIX FAMILY PROTEIN"/>
    <property type="match status" value="1"/>
</dbReference>
<reference evidence="5 6" key="1">
    <citation type="journal article" date="2017" name="Int. J. Syst. Evol. Microbiol.">
        <title>Gemmobacter straminiformis sp. nov., isolated from an artificial fountain.</title>
        <authorList>
            <person name="Kang J.Y."/>
            <person name="Kim M.J."/>
            <person name="Chun J."/>
            <person name="Son K.P."/>
            <person name="Jahng K.Y."/>
        </authorList>
    </citation>
    <scope>NUCLEOTIDE SEQUENCE [LARGE SCALE GENOMIC DNA]</scope>
    <source>
        <strain evidence="5 6">CAM-8</strain>
    </source>
</reference>
<dbReference type="InterPro" id="IPR015797">
    <property type="entry name" value="NUDIX_hydrolase-like_dom_sf"/>
</dbReference>
<feature type="domain" description="Nudix hydrolase" evidence="4">
    <location>
        <begin position="2"/>
        <end position="136"/>
    </location>
</feature>
<evidence type="ECO:0000256" key="3">
    <source>
        <dbReference type="RuleBase" id="RU003476"/>
    </source>
</evidence>
<dbReference type="RefSeq" id="WP_185796492.1">
    <property type="nucleotide sequence ID" value="NZ_JACLQD010000001.1"/>
</dbReference>
<keyword evidence="2 3" id="KW-0378">Hydrolase</keyword>
<organism evidence="5 6">
    <name type="scientific">Paragemmobacter straminiformis</name>
    <dbReference type="NCBI Taxonomy" id="2045119"/>
    <lineage>
        <taxon>Bacteria</taxon>
        <taxon>Pseudomonadati</taxon>
        <taxon>Pseudomonadota</taxon>
        <taxon>Alphaproteobacteria</taxon>
        <taxon>Rhodobacterales</taxon>
        <taxon>Paracoccaceae</taxon>
        <taxon>Paragemmobacter</taxon>
    </lineage>
</organism>
<sequence length="140" mass="15357">MSDFVGAKAALFCGGRLLTYQRDDIAGLPWAGWWDLPGGGREGRESAEECVLREIVEEFGLTLSPGRLLFARVLPSMTVPTRPSVLFGGLLAEEEISAIRFGDEGQRWEMMEVAAFLAHGQAIPEMQRRAAMAWKAMGLA</sequence>
<dbReference type="PROSITE" id="PS51462">
    <property type="entry name" value="NUDIX"/>
    <property type="match status" value="1"/>
</dbReference>
<evidence type="ECO:0000313" key="5">
    <source>
        <dbReference type="EMBL" id="MBC2834929.1"/>
    </source>
</evidence>
<evidence type="ECO:0000259" key="4">
    <source>
        <dbReference type="PROSITE" id="PS51462"/>
    </source>
</evidence>
<dbReference type="PROSITE" id="PS00893">
    <property type="entry name" value="NUDIX_BOX"/>
    <property type="match status" value="1"/>
</dbReference>
<dbReference type="GO" id="GO:0016787">
    <property type="term" value="F:hydrolase activity"/>
    <property type="evidence" value="ECO:0007669"/>
    <property type="project" value="UniProtKB-KW"/>
</dbReference>
<dbReference type="AlphaFoldDB" id="A0A842I5J0"/>
<evidence type="ECO:0000313" key="6">
    <source>
        <dbReference type="Proteomes" id="UP000555411"/>
    </source>
</evidence>
<dbReference type="Pfam" id="PF00293">
    <property type="entry name" value="NUDIX"/>
    <property type="match status" value="1"/>
</dbReference>
<proteinExistence type="inferred from homology"/>
<evidence type="ECO:0000256" key="2">
    <source>
        <dbReference type="ARBA" id="ARBA00022801"/>
    </source>
</evidence>
<comment type="cofactor">
    <cofactor evidence="1">
        <name>Mg(2+)</name>
        <dbReference type="ChEBI" id="CHEBI:18420"/>
    </cofactor>
</comment>
<keyword evidence="6" id="KW-1185">Reference proteome</keyword>
<dbReference type="InterPro" id="IPR000086">
    <property type="entry name" value="NUDIX_hydrolase_dom"/>
</dbReference>
<dbReference type="InterPro" id="IPR020476">
    <property type="entry name" value="Nudix_hydrolase"/>
</dbReference>
<name>A0A842I5J0_9RHOB</name>